<dbReference type="AlphaFoldDB" id="A0A016BMD1"/>
<comment type="caution">
    <text evidence="1">The sequence shown here is derived from an EMBL/GenBank/DDBJ whole genome shotgun (WGS) entry which is preliminary data.</text>
</comment>
<accession>A0A016BMD1</accession>
<dbReference type="PROSITE" id="PS51257">
    <property type="entry name" value="PROKAR_LIPOPROTEIN"/>
    <property type="match status" value="1"/>
</dbReference>
<evidence type="ECO:0000313" key="2">
    <source>
        <dbReference type="Proteomes" id="UP000022272"/>
    </source>
</evidence>
<dbReference type="PATRIC" id="fig|1339280.3.peg.4933"/>
<evidence type="ECO:0008006" key="3">
    <source>
        <dbReference type="Google" id="ProtNLM"/>
    </source>
</evidence>
<dbReference type="EMBL" id="JGDM01000202">
    <property type="protein sequence ID" value="EXZ41676.1"/>
    <property type="molecule type" value="Genomic_DNA"/>
</dbReference>
<protein>
    <recommendedName>
        <fullName evidence="3">Lipoprotein</fullName>
    </recommendedName>
</protein>
<dbReference type="RefSeq" id="WP_005815634.1">
    <property type="nucleotide sequence ID" value="NZ_JGDM01000202.1"/>
</dbReference>
<evidence type="ECO:0000313" key="1">
    <source>
        <dbReference type="EMBL" id="EXZ41676.1"/>
    </source>
</evidence>
<reference evidence="1 2" key="1">
    <citation type="submission" date="2014-02" db="EMBL/GenBank/DDBJ databases">
        <authorList>
            <person name="Sears C."/>
            <person name="Carroll K."/>
            <person name="Sack B.R."/>
            <person name="Qadri F."/>
            <person name="Myers L.L."/>
            <person name="Chung G.-T."/>
            <person name="Escheverria P."/>
            <person name="Fraser C.M."/>
            <person name="Sadzewicz L."/>
            <person name="Shefchek K.A."/>
            <person name="Tallon L."/>
            <person name="Das S.P."/>
            <person name="Daugherty S."/>
            <person name="Mongodin E.F."/>
        </authorList>
    </citation>
    <scope>NUCLEOTIDE SEQUENCE [LARGE SCALE GENOMIC DNA]</scope>
    <source>
        <strain evidence="1 2">2-F-2 #4</strain>
    </source>
</reference>
<proteinExistence type="predicted"/>
<sequence length="181" mass="20312">MKQGKKLLILPAVAVLLGMGIGCSDNSENEAQNMAKKALMASVDNPESVKIVGISKPDSVFGREYVTMKEKMALSVAIMKISRRFMENTELDNPNAECHGMSGQMKRQMDAMTALRSLMVSGELKPASDEARQERKPFSGWKVKIEYEATDSDGQPYRSEYWFIMDKEAQCVIRSFEIPLF</sequence>
<dbReference type="Proteomes" id="UP000022272">
    <property type="component" value="Unassembled WGS sequence"/>
</dbReference>
<gene>
    <name evidence="1" type="ORF">M076_5209</name>
</gene>
<name>A0A016BMD1_BACFG</name>
<organism evidence="1 2">
    <name type="scientific">Bacteroides fragilis str. 2-F-2 #4</name>
    <dbReference type="NCBI Taxonomy" id="1339280"/>
    <lineage>
        <taxon>Bacteria</taxon>
        <taxon>Pseudomonadati</taxon>
        <taxon>Bacteroidota</taxon>
        <taxon>Bacteroidia</taxon>
        <taxon>Bacteroidales</taxon>
        <taxon>Bacteroidaceae</taxon>
        <taxon>Bacteroides</taxon>
    </lineage>
</organism>